<evidence type="ECO:0000256" key="3">
    <source>
        <dbReference type="ARBA" id="ARBA00023098"/>
    </source>
</evidence>
<proteinExistence type="predicted"/>
<evidence type="ECO:0000256" key="2">
    <source>
        <dbReference type="ARBA" id="ARBA00022832"/>
    </source>
</evidence>
<dbReference type="PANTHER" id="PTHR43272">
    <property type="entry name" value="LONG-CHAIN-FATTY-ACID--COA LIGASE"/>
    <property type="match status" value="1"/>
</dbReference>
<name>A0A084U802_9HYPH</name>
<sequence length="694" mass="77437">MPAPMQDAGDIRAGGSKGEAARSRVARRFAALMGGYGLAQKPASPDTLAKYLLLNAERFKGRPSMRHKDYGIWQSWTWDQQCEEVRAFSLGLQAIGFKRGDRIAVIGTNRPRLYWTFIAAQALGGVPVPVYADSVAEEMAYVLDHAEVKYAVVEDQEQVDKLLSVAGDVPRLTEIIYDEPRGLRDYDHTHLHDYAEVRAKGLEIMEREPNSAARFEAEVEQGSGADLGVMLYTSGTTGRPKGVMLSNESLVRSALNGNRFDNLDENESVIAYLPLAWVGDHVFSVAQAHTAGFCVSCPESQETVNEDRREIAPTYFFAPPRVFETLLTQIMVRMEDAGRIKKKMFDYFLAHARKVGEPILDGKTVGLKDRVLYSLGEFFVYGPLKNRLGFSRLRVGYTAGEAIGPELFRFYRSIGLNLKQLYGQTEACVYITAQPDGGIKPETVGLPSPEVEIRIAENGEVMYRSPGVFMGYYKNDEATRETKTPDGWVHTGDAGFLDSDGQLRIIDRAKDVGKLADGSLFAPKYIENALKFFPEIKEVVAFGHEREFCAAFINIDLTAVGNWAERNNIAYASYQELAGHPRVYETIAQHVAEANRKLAAEPLMAGSQVRRFLVLHKELDADDGELTRTQKVRRSFIADRYGELIEALYDGSSEKYVETQVTYEDGRKGIIRATVRIEDAEVFPFDSPVMEAAE</sequence>
<dbReference type="Pfam" id="PF00501">
    <property type="entry name" value="AMP-binding"/>
    <property type="match status" value="1"/>
</dbReference>
<dbReference type="AlphaFoldDB" id="A0A084U802"/>
<comment type="caution">
    <text evidence="5">The sequence shown here is derived from an EMBL/GenBank/DDBJ whole genome shotgun (WGS) entry which is preliminary data.</text>
</comment>
<dbReference type="EMBL" id="JMQM01000001">
    <property type="protein sequence ID" value="KFB09088.1"/>
    <property type="molecule type" value="Genomic_DNA"/>
</dbReference>
<dbReference type="InterPro" id="IPR020845">
    <property type="entry name" value="AMP-binding_CS"/>
</dbReference>
<dbReference type="SUPFAM" id="SSF56801">
    <property type="entry name" value="Acetyl-CoA synthetase-like"/>
    <property type="match status" value="1"/>
</dbReference>
<dbReference type="GO" id="GO:0016020">
    <property type="term" value="C:membrane"/>
    <property type="evidence" value="ECO:0007669"/>
    <property type="project" value="TreeGrafter"/>
</dbReference>
<protein>
    <submittedName>
        <fullName evidence="5">AMP-dependent synthetase/ligase</fullName>
    </submittedName>
</protein>
<dbReference type="Proteomes" id="UP000053675">
    <property type="component" value="Unassembled WGS sequence"/>
</dbReference>
<keyword evidence="1 5" id="KW-0436">Ligase</keyword>
<dbReference type="PANTHER" id="PTHR43272:SF32">
    <property type="entry name" value="AMP-DEPENDENT SYNTHETASE_LIGASE DOMAIN-CONTAINING PROTEIN"/>
    <property type="match status" value="1"/>
</dbReference>
<dbReference type="InterPro" id="IPR000873">
    <property type="entry name" value="AMP-dep_synth/lig_dom"/>
</dbReference>
<dbReference type="PROSITE" id="PS00455">
    <property type="entry name" value="AMP_BINDING"/>
    <property type="match status" value="1"/>
</dbReference>
<evidence type="ECO:0000259" key="4">
    <source>
        <dbReference type="Pfam" id="PF00501"/>
    </source>
</evidence>
<dbReference type="STRING" id="472175.EL18_00102"/>
<keyword evidence="2" id="KW-0276">Fatty acid metabolism</keyword>
<dbReference type="GO" id="GO:0004467">
    <property type="term" value="F:long-chain fatty acid-CoA ligase activity"/>
    <property type="evidence" value="ECO:0007669"/>
    <property type="project" value="TreeGrafter"/>
</dbReference>
<dbReference type="Pfam" id="PF23562">
    <property type="entry name" value="AMP-binding_C_3"/>
    <property type="match status" value="1"/>
</dbReference>
<dbReference type="PATRIC" id="fig|472175.3.peg.104"/>
<evidence type="ECO:0000313" key="6">
    <source>
        <dbReference type="Proteomes" id="UP000053675"/>
    </source>
</evidence>
<gene>
    <name evidence="5" type="ORF">EL18_00102</name>
</gene>
<dbReference type="eggNOG" id="COG1022">
    <property type="taxonomic scope" value="Bacteria"/>
</dbReference>
<reference evidence="5 6" key="1">
    <citation type="submission" date="2014-05" db="EMBL/GenBank/DDBJ databases">
        <title>Draft Genome Sequence of Nitratireductor basaltis Strain UMTGB225, A Marine Bacterium Isolated from Green Barrel Tunicate.</title>
        <authorList>
            <person name="Gan H.Y."/>
        </authorList>
    </citation>
    <scope>NUCLEOTIDE SEQUENCE [LARGE SCALE GENOMIC DNA]</scope>
    <source>
        <strain evidence="5 6">UMTGB225</strain>
    </source>
</reference>
<evidence type="ECO:0000256" key="1">
    <source>
        <dbReference type="ARBA" id="ARBA00022598"/>
    </source>
</evidence>
<organism evidence="5 6">
    <name type="scientific">Nitratireductor basaltis</name>
    <dbReference type="NCBI Taxonomy" id="472175"/>
    <lineage>
        <taxon>Bacteria</taxon>
        <taxon>Pseudomonadati</taxon>
        <taxon>Pseudomonadota</taxon>
        <taxon>Alphaproteobacteria</taxon>
        <taxon>Hyphomicrobiales</taxon>
        <taxon>Phyllobacteriaceae</taxon>
        <taxon>Nitratireductor</taxon>
    </lineage>
</organism>
<accession>A0A084U802</accession>
<dbReference type="Gene3D" id="3.40.50.12780">
    <property type="entry name" value="N-terminal domain of ligase-like"/>
    <property type="match status" value="1"/>
</dbReference>
<evidence type="ECO:0000313" key="5">
    <source>
        <dbReference type="EMBL" id="KFB09088.1"/>
    </source>
</evidence>
<dbReference type="InterPro" id="IPR042099">
    <property type="entry name" value="ANL_N_sf"/>
</dbReference>
<keyword evidence="6" id="KW-1185">Reference proteome</keyword>
<feature type="domain" description="AMP-dependent synthetase/ligase" evidence="4">
    <location>
        <begin position="55"/>
        <end position="473"/>
    </location>
</feature>
<keyword evidence="3" id="KW-0443">Lipid metabolism</keyword>